<keyword evidence="2" id="KW-0489">Methyltransferase</keyword>
<sequence>MNRDRRLPAYRRELGFDPVDWLLTRPGPQRWLDIGCGSAHALFEAAPALSGKARIVGLDLVGYFGGSPGDDVELVTGSVLTWQPDEPVDLITSVHALHYVGDKLAALARMSSWLTADGRLAANFDASALRAADGSPLGRRLTSALRHNGFEYNPRTHRIARTGNALPHWDFRYAGADAHVGPNYTGQDAVASHYRL</sequence>
<dbReference type="GO" id="GO:0032259">
    <property type="term" value="P:methylation"/>
    <property type="evidence" value="ECO:0007669"/>
    <property type="project" value="UniProtKB-KW"/>
</dbReference>
<reference evidence="2 3" key="1">
    <citation type="submission" date="2019-12" db="EMBL/GenBank/DDBJ databases">
        <title>Nocardia sp. nov. ET3-3 isolated from soil.</title>
        <authorList>
            <person name="Kanchanasin P."/>
            <person name="Tanasupawat S."/>
            <person name="Yuki M."/>
            <person name="Kudo T."/>
        </authorList>
    </citation>
    <scope>NUCLEOTIDE SEQUENCE [LARGE SCALE GENOMIC DNA]</scope>
    <source>
        <strain evidence="2 3">ET3-3</strain>
    </source>
</reference>
<organism evidence="2 3">
    <name type="scientific">Nocardia terrae</name>
    <dbReference type="NCBI Taxonomy" id="2675851"/>
    <lineage>
        <taxon>Bacteria</taxon>
        <taxon>Bacillati</taxon>
        <taxon>Actinomycetota</taxon>
        <taxon>Actinomycetes</taxon>
        <taxon>Mycobacteriales</taxon>
        <taxon>Nocardiaceae</taxon>
        <taxon>Nocardia</taxon>
    </lineage>
</organism>
<protein>
    <submittedName>
        <fullName evidence="2">Methyltransferase domain-containing protein</fullName>
    </submittedName>
</protein>
<name>A0A7K1UUM3_9NOCA</name>
<evidence type="ECO:0000259" key="1">
    <source>
        <dbReference type="Pfam" id="PF08242"/>
    </source>
</evidence>
<dbReference type="AlphaFoldDB" id="A0A7K1UUM3"/>
<dbReference type="Gene3D" id="3.40.50.150">
    <property type="entry name" value="Vaccinia Virus protein VP39"/>
    <property type="match status" value="1"/>
</dbReference>
<evidence type="ECO:0000313" key="2">
    <source>
        <dbReference type="EMBL" id="MVU78015.1"/>
    </source>
</evidence>
<evidence type="ECO:0000313" key="3">
    <source>
        <dbReference type="Proteomes" id="UP000466794"/>
    </source>
</evidence>
<comment type="caution">
    <text evidence="2">The sequence shown here is derived from an EMBL/GenBank/DDBJ whole genome shotgun (WGS) entry which is preliminary data.</text>
</comment>
<gene>
    <name evidence="2" type="ORF">GPX89_12245</name>
</gene>
<keyword evidence="3" id="KW-1185">Reference proteome</keyword>
<accession>A0A7K1UUM3</accession>
<dbReference type="GO" id="GO:0008168">
    <property type="term" value="F:methyltransferase activity"/>
    <property type="evidence" value="ECO:0007669"/>
    <property type="project" value="UniProtKB-KW"/>
</dbReference>
<dbReference type="CDD" id="cd02440">
    <property type="entry name" value="AdoMet_MTases"/>
    <property type="match status" value="1"/>
</dbReference>
<keyword evidence="2" id="KW-0808">Transferase</keyword>
<feature type="domain" description="Methyltransferase type 12" evidence="1">
    <location>
        <begin position="32"/>
        <end position="120"/>
    </location>
</feature>
<dbReference type="Proteomes" id="UP000466794">
    <property type="component" value="Unassembled WGS sequence"/>
</dbReference>
<dbReference type="InterPro" id="IPR029063">
    <property type="entry name" value="SAM-dependent_MTases_sf"/>
</dbReference>
<dbReference type="InterPro" id="IPR013217">
    <property type="entry name" value="Methyltransf_12"/>
</dbReference>
<dbReference type="EMBL" id="WRPP01000002">
    <property type="protein sequence ID" value="MVU78015.1"/>
    <property type="molecule type" value="Genomic_DNA"/>
</dbReference>
<dbReference type="Pfam" id="PF08242">
    <property type="entry name" value="Methyltransf_12"/>
    <property type="match status" value="1"/>
</dbReference>
<proteinExistence type="predicted"/>
<dbReference type="SUPFAM" id="SSF53335">
    <property type="entry name" value="S-adenosyl-L-methionine-dependent methyltransferases"/>
    <property type="match status" value="1"/>
</dbReference>